<feature type="compositionally biased region" description="Gly residues" evidence="1">
    <location>
        <begin position="397"/>
        <end position="410"/>
    </location>
</feature>
<organism evidence="2 3">
    <name type="scientific">Liparis tanakae</name>
    <name type="common">Tanaka's snailfish</name>
    <dbReference type="NCBI Taxonomy" id="230148"/>
    <lineage>
        <taxon>Eukaryota</taxon>
        <taxon>Metazoa</taxon>
        <taxon>Chordata</taxon>
        <taxon>Craniata</taxon>
        <taxon>Vertebrata</taxon>
        <taxon>Euteleostomi</taxon>
        <taxon>Actinopterygii</taxon>
        <taxon>Neopterygii</taxon>
        <taxon>Teleostei</taxon>
        <taxon>Neoteleostei</taxon>
        <taxon>Acanthomorphata</taxon>
        <taxon>Eupercaria</taxon>
        <taxon>Perciformes</taxon>
        <taxon>Cottioidei</taxon>
        <taxon>Cottales</taxon>
        <taxon>Liparidae</taxon>
        <taxon>Liparis</taxon>
    </lineage>
</organism>
<evidence type="ECO:0000256" key="1">
    <source>
        <dbReference type="SAM" id="MobiDB-lite"/>
    </source>
</evidence>
<feature type="region of interest" description="Disordered" evidence="1">
    <location>
        <begin position="386"/>
        <end position="453"/>
    </location>
</feature>
<dbReference type="EMBL" id="SRLO01000205">
    <property type="protein sequence ID" value="TNN67353.1"/>
    <property type="molecule type" value="Genomic_DNA"/>
</dbReference>
<protein>
    <submittedName>
        <fullName evidence="2">Uncharacterized protein</fullName>
    </submittedName>
</protein>
<gene>
    <name evidence="2" type="ORF">EYF80_022460</name>
</gene>
<keyword evidence="3" id="KW-1185">Reference proteome</keyword>
<dbReference type="AlphaFoldDB" id="A0A4Z2HQS9"/>
<name>A0A4Z2HQS9_9TELE</name>
<evidence type="ECO:0000313" key="3">
    <source>
        <dbReference type="Proteomes" id="UP000314294"/>
    </source>
</evidence>
<accession>A0A4Z2HQS9</accession>
<comment type="caution">
    <text evidence="2">The sequence shown here is derived from an EMBL/GenBank/DDBJ whole genome shotgun (WGS) entry which is preliminary data.</text>
</comment>
<reference evidence="2 3" key="1">
    <citation type="submission" date="2019-03" db="EMBL/GenBank/DDBJ databases">
        <title>First draft genome of Liparis tanakae, snailfish: a comprehensive survey of snailfish specific genes.</title>
        <authorList>
            <person name="Kim W."/>
            <person name="Song I."/>
            <person name="Jeong J.-H."/>
            <person name="Kim D."/>
            <person name="Kim S."/>
            <person name="Ryu S."/>
            <person name="Song J.Y."/>
            <person name="Lee S.K."/>
        </authorList>
    </citation>
    <scope>NUCLEOTIDE SEQUENCE [LARGE SCALE GENOMIC DNA]</scope>
    <source>
        <tissue evidence="2">Muscle</tissue>
    </source>
</reference>
<evidence type="ECO:0000313" key="2">
    <source>
        <dbReference type="EMBL" id="TNN67353.1"/>
    </source>
</evidence>
<sequence length="453" mass="48424">MVVTSREVSRTSVICLLKRSTLYVTDAVRRAQLFAREQDELLPVTREITSSRHAGSTRVTGNPTDHPPSMLRMKAACWLDGRPHLVWTALAGLEVAEPPGELLRPRLAAVVHSVDDGLVHVVDREGAQGRVVLRRPAVVGDGENPVEDVVLLLRPQLLRQLPARRAEVGRLHHVVHHVLVGLAGHVPPPPLRLEAALQDHLAVPLHLPLVPREAAQAGLERGGVLVGALSLHREEVDELPSEEAVDVFDVVRPPQARKHRQAADVVVEAVFCGQRPTHRYRLPRVPLGHAVVDGGGDEEVDGLTLFDHRDFGTKRAGQTVGAEVGILVNVAQVAHVTLGASHRPGAELPHLLQACVDGFDDVLRGDVHLLVVRVVDYVLDGAPGLEEGHGVNHGEVDGAGGERGAVGQGDGQQSLDTGTCPPLSGPVDHLHSGVHGTDNVGLPPGLISGRKHP</sequence>
<feature type="compositionally biased region" description="Basic and acidic residues" evidence="1">
    <location>
        <begin position="386"/>
        <end position="396"/>
    </location>
</feature>
<proteinExistence type="predicted"/>
<dbReference type="Proteomes" id="UP000314294">
    <property type="component" value="Unassembled WGS sequence"/>
</dbReference>